<keyword evidence="2" id="KW-1185">Reference proteome</keyword>
<dbReference type="EMBL" id="FZOD01000142">
    <property type="protein sequence ID" value="SNT64897.1"/>
    <property type="molecule type" value="Genomic_DNA"/>
</dbReference>
<name>A0A239PCX6_9ACTN</name>
<dbReference type="AlphaFoldDB" id="A0A239PCX6"/>
<evidence type="ECO:0000313" key="1">
    <source>
        <dbReference type="EMBL" id="SNT64897.1"/>
    </source>
</evidence>
<dbReference type="Proteomes" id="UP000198282">
    <property type="component" value="Unassembled WGS sequence"/>
</dbReference>
<sequence length="88" mass="8851">MAVTVAVDGADVTAGPVGGVPEAVAVFTTEPASMSACVTTYVFVHATMACGASVVTGQVIAARVPKPENIPSTTPTPVNVWLPVLVTR</sequence>
<proteinExistence type="predicted"/>
<evidence type="ECO:0000313" key="2">
    <source>
        <dbReference type="Proteomes" id="UP000198282"/>
    </source>
</evidence>
<protein>
    <submittedName>
        <fullName evidence="1">Uncharacterized protein</fullName>
    </submittedName>
</protein>
<gene>
    <name evidence="1" type="ORF">SAMN05216276_114213</name>
</gene>
<organism evidence="1 2">
    <name type="scientific">Streptosporangium subroseum</name>
    <dbReference type="NCBI Taxonomy" id="106412"/>
    <lineage>
        <taxon>Bacteria</taxon>
        <taxon>Bacillati</taxon>
        <taxon>Actinomycetota</taxon>
        <taxon>Actinomycetes</taxon>
        <taxon>Streptosporangiales</taxon>
        <taxon>Streptosporangiaceae</taxon>
        <taxon>Streptosporangium</taxon>
    </lineage>
</organism>
<reference evidence="1 2" key="1">
    <citation type="submission" date="2017-06" db="EMBL/GenBank/DDBJ databases">
        <authorList>
            <person name="Kim H.J."/>
            <person name="Triplett B.A."/>
        </authorList>
    </citation>
    <scope>NUCLEOTIDE SEQUENCE [LARGE SCALE GENOMIC DNA]</scope>
    <source>
        <strain evidence="1 2">CGMCC 4.2132</strain>
    </source>
</reference>
<accession>A0A239PCX6</accession>